<reference evidence="2" key="1">
    <citation type="submission" date="2016-10" db="EMBL/GenBank/DDBJ databases">
        <authorList>
            <person name="Varghese N."/>
            <person name="Submissions S."/>
        </authorList>
    </citation>
    <scope>NUCLEOTIDE SEQUENCE [LARGE SCALE GENOMIC DNA]</scope>
    <source>
        <strain evidence="2">CGMCC 1.10370</strain>
    </source>
</reference>
<organism evidence="1 2">
    <name type="scientific">Flavobacterium phragmitis</name>
    <dbReference type="NCBI Taxonomy" id="739143"/>
    <lineage>
        <taxon>Bacteria</taxon>
        <taxon>Pseudomonadati</taxon>
        <taxon>Bacteroidota</taxon>
        <taxon>Flavobacteriia</taxon>
        <taxon>Flavobacteriales</taxon>
        <taxon>Flavobacteriaceae</taxon>
        <taxon>Flavobacterium</taxon>
    </lineage>
</organism>
<accession>A0A1I1QA20</accession>
<evidence type="ECO:0000313" key="2">
    <source>
        <dbReference type="Proteomes" id="UP000199672"/>
    </source>
</evidence>
<dbReference type="Proteomes" id="UP000199672">
    <property type="component" value="Unassembled WGS sequence"/>
</dbReference>
<name>A0A1I1QA20_9FLAO</name>
<gene>
    <name evidence="1" type="ORF">SAMN05216297_105181</name>
</gene>
<keyword evidence="2" id="KW-1185">Reference proteome</keyword>
<sequence>MKKYGYKIKKHNGVTFKRKDEIAKMTLQDKTSIRE</sequence>
<evidence type="ECO:0000313" key="1">
    <source>
        <dbReference type="EMBL" id="SFD18996.1"/>
    </source>
</evidence>
<dbReference type="AlphaFoldDB" id="A0A1I1QA20"/>
<proteinExistence type="predicted"/>
<dbReference type="EMBL" id="FOMH01000005">
    <property type="protein sequence ID" value="SFD18996.1"/>
    <property type="molecule type" value="Genomic_DNA"/>
</dbReference>
<protein>
    <submittedName>
        <fullName evidence="1">Uncharacterized protein</fullName>
    </submittedName>
</protein>